<accession>A0AA97PHK9</accession>
<proteinExistence type="predicted"/>
<evidence type="ECO:0000313" key="1">
    <source>
        <dbReference type="EMBL" id="ELQ34808.1"/>
    </source>
</evidence>
<dbReference type="EMBL" id="JH793093">
    <property type="protein sequence ID" value="ELQ34808.1"/>
    <property type="molecule type" value="Genomic_DNA"/>
</dbReference>
<organism evidence="1">
    <name type="scientific">Pyricularia oryzae (strain Y34)</name>
    <name type="common">Rice blast fungus</name>
    <name type="synonym">Magnaporthe oryzae</name>
    <dbReference type="NCBI Taxonomy" id="1143189"/>
    <lineage>
        <taxon>Eukaryota</taxon>
        <taxon>Fungi</taxon>
        <taxon>Dikarya</taxon>
        <taxon>Ascomycota</taxon>
        <taxon>Pezizomycotina</taxon>
        <taxon>Sordariomycetes</taxon>
        <taxon>Sordariomycetidae</taxon>
        <taxon>Magnaporthales</taxon>
        <taxon>Pyriculariaceae</taxon>
        <taxon>Pyricularia</taxon>
    </lineage>
</organism>
<reference evidence="1" key="1">
    <citation type="journal article" date="2012" name="PLoS Genet.">
        <title>Comparative analysis of the genomes of two field isolates of the rice blast fungus Magnaporthe oryzae.</title>
        <authorList>
            <person name="Xue M."/>
            <person name="Yang J."/>
            <person name="Li Z."/>
            <person name="Hu S."/>
            <person name="Yao N."/>
            <person name="Dean R.A."/>
            <person name="Zhao W."/>
            <person name="Shen M."/>
            <person name="Zhang H."/>
            <person name="Li C."/>
            <person name="Liu L."/>
            <person name="Cao L."/>
            <person name="Xu X."/>
            <person name="Xing Y."/>
            <person name="Hsiang T."/>
            <person name="Zhang Z."/>
            <person name="Xu J.R."/>
            <person name="Peng Y.L."/>
        </authorList>
    </citation>
    <scope>NUCLEOTIDE SEQUENCE</scope>
    <source>
        <strain evidence="1">Y34</strain>
    </source>
</reference>
<sequence length="101" mass="11401">MGWYVGVEWVKQGGEKLPELPAEKSSNARPVPPSLTRRYPYYWIKKQKGGAKLCAKDVHRLAAGVDHKVSRLRCVGKGAWKEEAENKSKKVGEQWQGLLIL</sequence>
<gene>
    <name evidence="1" type="ORF">OOU_Y34scaffold00745g83</name>
</gene>
<name>A0AA97PHK9_PYRO3</name>
<protein>
    <submittedName>
        <fullName evidence="1">Uncharacterized protein</fullName>
    </submittedName>
</protein>
<dbReference type="AlphaFoldDB" id="A0AA97PHK9"/>
<dbReference type="Proteomes" id="UP000011086">
    <property type="component" value="Unassembled WGS sequence"/>
</dbReference>